<protein>
    <recommendedName>
        <fullName evidence="4">Zn(2)-C6 fungal-type domain-containing protein</fullName>
    </recommendedName>
</protein>
<evidence type="ECO:0000313" key="5">
    <source>
        <dbReference type="EMBL" id="TCD71986.1"/>
    </source>
</evidence>
<dbReference type="InterPro" id="IPR001138">
    <property type="entry name" value="Zn2Cys6_DnaBD"/>
</dbReference>
<dbReference type="GO" id="GO:0000981">
    <property type="term" value="F:DNA-binding transcription factor activity, RNA polymerase II-specific"/>
    <property type="evidence" value="ECO:0007669"/>
    <property type="project" value="InterPro"/>
</dbReference>
<comment type="caution">
    <text evidence="5">The sequence shown here is derived from an EMBL/GenBank/DDBJ whole genome shotgun (WGS) entry which is preliminary data.</text>
</comment>
<dbReference type="Proteomes" id="UP000292702">
    <property type="component" value="Unassembled WGS sequence"/>
</dbReference>
<dbReference type="InterPro" id="IPR036864">
    <property type="entry name" value="Zn2-C6_fun-type_DNA-bd_sf"/>
</dbReference>
<feature type="domain" description="Zn(2)-C6 fungal-type" evidence="4">
    <location>
        <begin position="94"/>
        <end position="124"/>
    </location>
</feature>
<dbReference type="PROSITE" id="PS50048">
    <property type="entry name" value="ZN2_CY6_FUNGAL_2"/>
    <property type="match status" value="1"/>
</dbReference>
<dbReference type="Pfam" id="PF11951">
    <property type="entry name" value="Fungal_trans_2"/>
    <property type="match status" value="1"/>
</dbReference>
<dbReference type="PANTHER" id="PTHR37534">
    <property type="entry name" value="TRANSCRIPTIONAL ACTIVATOR PROTEIN UGA3"/>
    <property type="match status" value="1"/>
</dbReference>
<evidence type="ECO:0000259" key="4">
    <source>
        <dbReference type="PROSITE" id="PS50048"/>
    </source>
</evidence>
<reference evidence="5 6" key="1">
    <citation type="submission" date="2018-11" db="EMBL/GenBank/DDBJ databases">
        <title>Genome assembly of Steccherinum ochraceum LE-BIN_3174, the white-rot fungus of the Steccherinaceae family (The Residual Polyporoid clade, Polyporales, Basidiomycota).</title>
        <authorList>
            <person name="Fedorova T.V."/>
            <person name="Glazunova O.A."/>
            <person name="Landesman E.O."/>
            <person name="Moiseenko K.V."/>
            <person name="Psurtseva N.V."/>
            <person name="Savinova O.S."/>
            <person name="Shakhova N.V."/>
            <person name="Tyazhelova T.V."/>
            <person name="Vasina D.V."/>
        </authorList>
    </citation>
    <scope>NUCLEOTIDE SEQUENCE [LARGE SCALE GENOMIC DNA]</scope>
    <source>
        <strain evidence="5 6">LE-BIN_3174</strain>
    </source>
</reference>
<evidence type="ECO:0000256" key="1">
    <source>
        <dbReference type="ARBA" id="ARBA00004123"/>
    </source>
</evidence>
<dbReference type="SUPFAM" id="SSF57701">
    <property type="entry name" value="Zn2/Cys6 DNA-binding domain"/>
    <property type="match status" value="1"/>
</dbReference>
<keyword evidence="2" id="KW-0539">Nucleus</keyword>
<dbReference type="PROSITE" id="PS00463">
    <property type="entry name" value="ZN2_CY6_FUNGAL_1"/>
    <property type="match status" value="1"/>
</dbReference>
<dbReference type="SMART" id="SM00066">
    <property type="entry name" value="GAL4"/>
    <property type="match status" value="1"/>
</dbReference>
<evidence type="ECO:0000313" key="6">
    <source>
        <dbReference type="Proteomes" id="UP000292702"/>
    </source>
</evidence>
<organism evidence="5 6">
    <name type="scientific">Steccherinum ochraceum</name>
    <dbReference type="NCBI Taxonomy" id="92696"/>
    <lineage>
        <taxon>Eukaryota</taxon>
        <taxon>Fungi</taxon>
        <taxon>Dikarya</taxon>
        <taxon>Basidiomycota</taxon>
        <taxon>Agaricomycotina</taxon>
        <taxon>Agaricomycetes</taxon>
        <taxon>Polyporales</taxon>
        <taxon>Steccherinaceae</taxon>
        <taxon>Steccherinum</taxon>
    </lineage>
</organism>
<sequence>MPVPTSNSSLVSDSRHSMASDLFSHPLNSQSPSPGPSQASTSATPMSAPASMPSGSTLPSDDGDSDRLDERSARSSPTRTNSDLTRSQSAGKGGCWTCRVRRKKCDEEREGDSCKTCLRLRIKCLGWGPKRPEWMRDKDKVAEYKAGIKEQLTRAGLIRGQPRAAYQLPSKSIVPSQSGLYSGVAGSTGSLPRRSYSDIDIAYRSSYGSNPQIHHAPVVPSNAPRDPATTTSFLESAIPDPMFYSSSPAMPVLSTPDANPYDFLGGDLSSMTPLTPSLPSTPPMPESTPSQEEYIMYYFNHVRPLQFVFAGNHVTGLLYSILYSEPRGVLSNALCALASLHSARLRISQGLESPNNIPQRSIPKFFYDQAIYQLTNKKTMSGQYSEQDVIAATYLVSFSILSGGSTNWTPLLEIACDWLSQTGIHEDQNPKLTLMNMSNAGRFAAKATMWMDIMSSVTFLQPPRFLSLYRRLFKSGAGYWASTGEHFELKMEFLTGCPDGAVLAIAETAALAHWKATEMRNGCLSVRELIRRGDLIEQDLKAHPVSLDGEKPAAAQVTDPMLAASGALPGVMGDGADTTAPTDDVRMLVARIHREGALLYLQTVLHDALPGVPEIANSTHNLSDLLQRLPVTDFDRAIMFPLCLAGVMSDDPILRDHLSHRCAAHNDEYVGNMYQARTMMGTVWNRRQQVLNMNRRGVPVDWRPCLRDRWSNLLLI</sequence>
<evidence type="ECO:0000256" key="3">
    <source>
        <dbReference type="SAM" id="MobiDB-lite"/>
    </source>
</evidence>
<dbReference type="OrthoDB" id="5419315at2759"/>
<feature type="compositionally biased region" description="Low complexity" evidence="3">
    <location>
        <begin position="29"/>
        <end position="57"/>
    </location>
</feature>
<dbReference type="AlphaFoldDB" id="A0A4R0RV43"/>
<dbReference type="Pfam" id="PF00172">
    <property type="entry name" value="Zn_clus"/>
    <property type="match status" value="1"/>
</dbReference>
<dbReference type="PANTHER" id="PTHR37534:SF46">
    <property type="entry name" value="ZN(II)2CYS6 TRANSCRIPTION FACTOR (EUROFUNG)"/>
    <property type="match status" value="1"/>
</dbReference>
<accession>A0A4R0RV43</accession>
<proteinExistence type="predicted"/>
<feature type="region of interest" description="Disordered" evidence="3">
    <location>
        <begin position="1"/>
        <end position="93"/>
    </location>
</feature>
<name>A0A4R0RV43_9APHY</name>
<dbReference type="GO" id="GO:0008270">
    <property type="term" value="F:zinc ion binding"/>
    <property type="evidence" value="ECO:0007669"/>
    <property type="project" value="InterPro"/>
</dbReference>
<dbReference type="STRING" id="92696.A0A4R0RV43"/>
<dbReference type="GO" id="GO:0005634">
    <property type="term" value="C:nucleus"/>
    <property type="evidence" value="ECO:0007669"/>
    <property type="project" value="UniProtKB-SubCell"/>
</dbReference>
<dbReference type="InterPro" id="IPR021858">
    <property type="entry name" value="Fun_TF"/>
</dbReference>
<gene>
    <name evidence="5" type="ORF">EIP91_000118</name>
</gene>
<comment type="subcellular location">
    <subcellularLocation>
        <location evidence="1">Nucleus</location>
    </subcellularLocation>
</comment>
<feature type="compositionally biased region" description="Polar residues" evidence="3">
    <location>
        <begin position="74"/>
        <end position="90"/>
    </location>
</feature>
<evidence type="ECO:0000256" key="2">
    <source>
        <dbReference type="ARBA" id="ARBA00023242"/>
    </source>
</evidence>
<feature type="compositionally biased region" description="Polar residues" evidence="3">
    <location>
        <begin position="1"/>
        <end position="12"/>
    </location>
</feature>
<dbReference type="CDD" id="cd00067">
    <property type="entry name" value="GAL4"/>
    <property type="match status" value="1"/>
</dbReference>
<keyword evidence="6" id="KW-1185">Reference proteome</keyword>
<dbReference type="EMBL" id="RWJN01000001">
    <property type="protein sequence ID" value="TCD71986.1"/>
    <property type="molecule type" value="Genomic_DNA"/>
</dbReference>